<feature type="transmembrane region" description="Helical" evidence="3">
    <location>
        <begin position="144"/>
        <end position="163"/>
    </location>
</feature>
<keyword evidence="3" id="KW-0812">Transmembrane</keyword>
<feature type="transmembrane region" description="Helical" evidence="3">
    <location>
        <begin position="349"/>
        <end position="367"/>
    </location>
</feature>
<feature type="domain" description="Major facilitator superfamily (MFS) profile" evidence="4">
    <location>
        <begin position="57"/>
        <end position="477"/>
    </location>
</feature>
<evidence type="ECO:0000256" key="3">
    <source>
        <dbReference type="SAM" id="Phobius"/>
    </source>
</evidence>
<protein>
    <submittedName>
        <fullName evidence="5">Aspyridones efflux protein apdF</fullName>
    </submittedName>
</protein>
<comment type="similarity">
    <text evidence="2">Belongs to the major facilitator superfamily. Monocarboxylate porter (TC 2.A.1.13) family.</text>
</comment>
<evidence type="ECO:0000259" key="4">
    <source>
        <dbReference type="PROSITE" id="PS50850"/>
    </source>
</evidence>
<dbReference type="InterPro" id="IPR036259">
    <property type="entry name" value="MFS_trans_sf"/>
</dbReference>
<comment type="subcellular location">
    <subcellularLocation>
        <location evidence="1">Membrane</location>
        <topology evidence="1">Multi-pass membrane protein</topology>
    </subcellularLocation>
</comment>
<name>A0A6V8R651_TRIAP</name>
<gene>
    <name evidence="5" type="ORF">TASIC1_0010029900</name>
</gene>
<evidence type="ECO:0000256" key="1">
    <source>
        <dbReference type="ARBA" id="ARBA00004141"/>
    </source>
</evidence>
<feature type="transmembrane region" description="Helical" evidence="3">
    <location>
        <begin position="379"/>
        <end position="400"/>
    </location>
</feature>
<dbReference type="GO" id="GO:0016020">
    <property type="term" value="C:membrane"/>
    <property type="evidence" value="ECO:0007669"/>
    <property type="project" value="UniProtKB-SubCell"/>
</dbReference>
<dbReference type="SUPFAM" id="SSF103473">
    <property type="entry name" value="MFS general substrate transporter"/>
    <property type="match status" value="1"/>
</dbReference>
<evidence type="ECO:0000313" key="5">
    <source>
        <dbReference type="EMBL" id="GFP58488.1"/>
    </source>
</evidence>
<proteinExistence type="inferred from homology"/>
<feature type="transmembrane region" description="Helical" evidence="3">
    <location>
        <begin position="439"/>
        <end position="464"/>
    </location>
</feature>
<feature type="transmembrane region" description="Helical" evidence="3">
    <location>
        <begin position="310"/>
        <end position="328"/>
    </location>
</feature>
<dbReference type="AlphaFoldDB" id="A0A6V8R651"/>
<comment type="caution">
    <text evidence="5">The sequence shown here is derived from an EMBL/GenBank/DDBJ whole genome shotgun (WGS) entry which is preliminary data.</text>
</comment>
<dbReference type="PANTHER" id="PTHR11360">
    <property type="entry name" value="MONOCARBOXYLATE TRANSPORTER"/>
    <property type="match status" value="1"/>
</dbReference>
<feature type="transmembrane region" description="Helical" evidence="3">
    <location>
        <begin position="285"/>
        <end position="304"/>
    </location>
</feature>
<dbReference type="Gene3D" id="1.20.1250.20">
    <property type="entry name" value="MFS general substrate transporter like domains"/>
    <property type="match status" value="1"/>
</dbReference>
<organism evidence="5 6">
    <name type="scientific">Trichoderma asperellum</name>
    <name type="common">Filamentous fungus</name>
    <dbReference type="NCBI Taxonomy" id="101201"/>
    <lineage>
        <taxon>Eukaryota</taxon>
        <taxon>Fungi</taxon>
        <taxon>Dikarya</taxon>
        <taxon>Ascomycota</taxon>
        <taxon>Pezizomycotina</taxon>
        <taxon>Sordariomycetes</taxon>
        <taxon>Hypocreomycetidae</taxon>
        <taxon>Hypocreales</taxon>
        <taxon>Hypocreaceae</taxon>
        <taxon>Trichoderma</taxon>
    </lineage>
</organism>
<feature type="transmembrane region" description="Helical" evidence="3">
    <location>
        <begin position="114"/>
        <end position="137"/>
    </location>
</feature>
<reference evidence="5 6" key="1">
    <citation type="submission" date="2020-07" db="EMBL/GenBank/DDBJ databases">
        <title>Trichoderma asperellum IC-1 whole genome shotgun sequence.</title>
        <authorList>
            <person name="Kanamasa S."/>
            <person name="Takahashi H."/>
        </authorList>
    </citation>
    <scope>NUCLEOTIDE SEQUENCE [LARGE SCALE GENOMIC DNA]</scope>
    <source>
        <strain evidence="5 6">IC-1</strain>
    </source>
</reference>
<dbReference type="Proteomes" id="UP000517252">
    <property type="component" value="Unassembled WGS sequence"/>
</dbReference>
<dbReference type="EMBL" id="BLZH01000010">
    <property type="protein sequence ID" value="GFP58488.1"/>
    <property type="molecule type" value="Genomic_DNA"/>
</dbReference>
<dbReference type="InterPro" id="IPR011701">
    <property type="entry name" value="MFS"/>
</dbReference>
<dbReference type="InterPro" id="IPR050327">
    <property type="entry name" value="Proton-linked_MCT"/>
</dbReference>
<feature type="transmembrane region" description="Helical" evidence="3">
    <location>
        <begin position="169"/>
        <end position="196"/>
    </location>
</feature>
<dbReference type="OrthoDB" id="6509908at2759"/>
<feature type="transmembrane region" description="Helical" evidence="3">
    <location>
        <begin position="203"/>
        <end position="221"/>
    </location>
</feature>
<dbReference type="InterPro" id="IPR020846">
    <property type="entry name" value="MFS_dom"/>
</dbReference>
<dbReference type="CDD" id="cd17352">
    <property type="entry name" value="MFS_MCT_SLC16"/>
    <property type="match status" value="1"/>
</dbReference>
<feature type="transmembrane region" description="Helical" evidence="3">
    <location>
        <begin position="233"/>
        <end position="253"/>
    </location>
</feature>
<dbReference type="PROSITE" id="PS50850">
    <property type="entry name" value="MFS"/>
    <property type="match status" value="1"/>
</dbReference>
<keyword evidence="3" id="KW-1133">Transmembrane helix</keyword>
<dbReference type="Pfam" id="PF07690">
    <property type="entry name" value="MFS_1"/>
    <property type="match status" value="1"/>
</dbReference>
<evidence type="ECO:0000256" key="2">
    <source>
        <dbReference type="ARBA" id="ARBA00006727"/>
    </source>
</evidence>
<keyword evidence="3" id="KW-0472">Membrane</keyword>
<evidence type="ECO:0000313" key="6">
    <source>
        <dbReference type="Proteomes" id="UP000517252"/>
    </source>
</evidence>
<accession>A0A6V8R651</accession>
<feature type="transmembrane region" description="Helical" evidence="3">
    <location>
        <begin position="412"/>
        <end position="433"/>
    </location>
</feature>
<dbReference type="GO" id="GO:0022857">
    <property type="term" value="F:transmembrane transporter activity"/>
    <property type="evidence" value="ECO:0007669"/>
    <property type="project" value="InterPro"/>
</dbReference>
<sequence length="502" mass="54418">MSNNHQDELHAAQVQQVVAADTGVFEKSVLEPAAEQIQPPAQTKNQDDNALIDGGTRAWLQVVASFLLYFNHLPQESYANFTLLWRPLRGLLNSFGAFQSYYETDLLKDSSPSAISWIGSIQIFCLMSVGAIIGPLYDAGYCRALLAAGTLLVTLGFMFTSISTTYWQILLAQGICLGLGTCCLSIPSIAIVPMYFKKKRARAMGLATVGSGLGSTLYPIMFQNLRPQVGFGWTVRIMGFLAFAMCSFALLLIRPRALAEKPAWQANGFSISWFWDASALKEKTFVLYSIAIFFNNLSFFNPPYYLESYAVSHGMQGSAVAAYLLPILNASSLPGRIIPGFIADKVGSLDTYIVVCALSSTSVFYWISVTNEAGNLAFAVLYGFWSGSVVSLGSVVLASITPDMSRLGTRLGMVAILKGIGSLIGPPISGAILRSTGKYIGIQLFSACGIMLTSLLSMALRLVIARALFKVVRDDDEAYVNANQQKTKAAASTQLIEDERAK</sequence>
<dbReference type="PANTHER" id="PTHR11360:SF234">
    <property type="entry name" value="MFS-TYPE TRANSPORTER DBAD-RELATED"/>
    <property type="match status" value="1"/>
</dbReference>